<evidence type="ECO:0000256" key="1">
    <source>
        <dbReference type="ARBA" id="ARBA00022741"/>
    </source>
</evidence>
<evidence type="ECO:0000313" key="5">
    <source>
        <dbReference type="EMBL" id="PWI26536.1"/>
    </source>
</evidence>
<proteinExistence type="predicted"/>
<dbReference type="PROSITE" id="PS00211">
    <property type="entry name" value="ABC_TRANSPORTER_1"/>
    <property type="match status" value="2"/>
</dbReference>
<dbReference type="SMART" id="SM00382">
    <property type="entry name" value="AAA"/>
    <property type="match status" value="2"/>
</dbReference>
<keyword evidence="2 5" id="KW-0067">ATP-binding</keyword>
<dbReference type="Gene3D" id="3.40.50.300">
    <property type="entry name" value="P-loop containing nucleotide triphosphate hydrolases"/>
    <property type="match status" value="2"/>
</dbReference>
<dbReference type="InterPro" id="IPR003593">
    <property type="entry name" value="AAA+_ATPase"/>
</dbReference>
<dbReference type="GO" id="GO:0016887">
    <property type="term" value="F:ATP hydrolysis activity"/>
    <property type="evidence" value="ECO:0007669"/>
    <property type="project" value="InterPro"/>
</dbReference>
<keyword evidence="3" id="KW-0175">Coiled coil</keyword>
<keyword evidence="6" id="KW-1185">Reference proteome</keyword>
<dbReference type="EMBL" id="QFVR01000002">
    <property type="protein sequence ID" value="PWI26536.1"/>
    <property type="molecule type" value="Genomic_DNA"/>
</dbReference>
<dbReference type="AlphaFoldDB" id="A0A2U3APV0"/>
<keyword evidence="1" id="KW-0547">Nucleotide-binding</keyword>
<sequence>MYIKAEAISKNFGGSTLFEKMTVDIHAGNHVAIVGNNGCGKTTLLKIFAGEEVADAGRIIKQKDSVIGFLHQIPYYPQWKVSDVLYEAFQSITALQQQMTALEQQMATTSDLDKLLVKYGELQELFEAQDGYALASKVASIANGLGIASLVDESFEQLSGGEKTKVTLGKILLQEPDILLLDEPTNHLDLQAIEWLENYIKQFKGTVVIVSHDRQFMNQAVDKIIEIEDGQAWVSHGNYDHFLQEKEDKFTREFAQYEEQQKKIKKMRDSIRRLRQWANEASPPNPDLFRKAKTMERMLERLEKVKKPTVQKKMNLQLEAAGRSGKEVAQFKAVNKSYERPLLENINFTLYWQQSLAIIGANGAGKSTIIKMLLGEECPDAGTIQIGSSVKIGYLAQHMIQADSEARLIDVFREEIMMTEPEARHILAQFLFYGHDVYKKVKNMSGGERMRLKLAQFMQQDINLLVLDEPTNHLDIESREVLEDNLEQFEGTIIAISHDRYFLEKLFGRIAWLEFNTMTIHEGNYDWAKEKQAIVREAIEEQNRLSQLQTNEIKEQQTRSYTIEEKIERIEKKMAITTTLEELDRLEKQLEQLYDCL</sequence>
<dbReference type="InterPro" id="IPR051309">
    <property type="entry name" value="ABCF_ATPase"/>
</dbReference>
<evidence type="ECO:0000313" key="6">
    <source>
        <dbReference type="Proteomes" id="UP000245938"/>
    </source>
</evidence>
<dbReference type="InterPro" id="IPR027417">
    <property type="entry name" value="P-loop_NTPase"/>
</dbReference>
<name>A0A2U3APV0_9BACL</name>
<feature type="coiled-coil region" evidence="3">
    <location>
        <begin position="531"/>
        <end position="596"/>
    </location>
</feature>
<organism evidence="5 6">
    <name type="scientific">Kurthia sibirica</name>
    <dbReference type="NCBI Taxonomy" id="202750"/>
    <lineage>
        <taxon>Bacteria</taxon>
        <taxon>Bacillati</taxon>
        <taxon>Bacillota</taxon>
        <taxon>Bacilli</taxon>
        <taxon>Bacillales</taxon>
        <taxon>Caryophanaceae</taxon>
        <taxon>Kurthia</taxon>
    </lineage>
</organism>
<evidence type="ECO:0000259" key="4">
    <source>
        <dbReference type="PROSITE" id="PS50893"/>
    </source>
</evidence>
<dbReference type="Proteomes" id="UP000245938">
    <property type="component" value="Unassembled WGS sequence"/>
</dbReference>
<dbReference type="CDD" id="cd03221">
    <property type="entry name" value="ABCF_EF-3"/>
    <property type="match status" value="2"/>
</dbReference>
<dbReference type="PANTHER" id="PTHR42855:SF2">
    <property type="entry name" value="DRUG RESISTANCE ABC TRANSPORTER,ATP-BINDING PROTEIN"/>
    <property type="match status" value="1"/>
</dbReference>
<gene>
    <name evidence="5" type="ORF">DEX24_01865</name>
</gene>
<dbReference type="InterPro" id="IPR032781">
    <property type="entry name" value="ABC_tran_Xtn"/>
</dbReference>
<accession>A0A2U3APV0</accession>
<dbReference type="GO" id="GO:0005524">
    <property type="term" value="F:ATP binding"/>
    <property type="evidence" value="ECO:0007669"/>
    <property type="project" value="UniProtKB-KW"/>
</dbReference>
<protein>
    <submittedName>
        <fullName evidence="5">ABC transporter ATP-binding protein</fullName>
    </submittedName>
</protein>
<dbReference type="RefSeq" id="WP_109304707.1">
    <property type="nucleotide sequence ID" value="NZ_BJUF01000002.1"/>
</dbReference>
<dbReference type="FunFam" id="3.40.50.300:FF:000011">
    <property type="entry name" value="Putative ABC transporter ATP-binding component"/>
    <property type="match status" value="1"/>
</dbReference>
<dbReference type="Pfam" id="PF00005">
    <property type="entry name" value="ABC_tran"/>
    <property type="match status" value="2"/>
</dbReference>
<comment type="caution">
    <text evidence="5">The sequence shown here is derived from an EMBL/GenBank/DDBJ whole genome shotgun (WGS) entry which is preliminary data.</text>
</comment>
<dbReference type="InterPro" id="IPR017871">
    <property type="entry name" value="ABC_transporter-like_CS"/>
</dbReference>
<dbReference type="SUPFAM" id="SSF52540">
    <property type="entry name" value="P-loop containing nucleoside triphosphate hydrolases"/>
    <property type="match status" value="2"/>
</dbReference>
<dbReference type="Pfam" id="PF12848">
    <property type="entry name" value="ABC_tran_Xtn"/>
    <property type="match status" value="1"/>
</dbReference>
<dbReference type="PROSITE" id="PS50893">
    <property type="entry name" value="ABC_TRANSPORTER_2"/>
    <property type="match status" value="2"/>
</dbReference>
<feature type="domain" description="ABC transporter" evidence="4">
    <location>
        <begin position="3"/>
        <end position="254"/>
    </location>
</feature>
<dbReference type="OrthoDB" id="9760950at2"/>
<feature type="domain" description="ABC transporter" evidence="4">
    <location>
        <begin position="316"/>
        <end position="540"/>
    </location>
</feature>
<dbReference type="InterPro" id="IPR003439">
    <property type="entry name" value="ABC_transporter-like_ATP-bd"/>
</dbReference>
<evidence type="ECO:0000256" key="2">
    <source>
        <dbReference type="ARBA" id="ARBA00022840"/>
    </source>
</evidence>
<dbReference type="PANTHER" id="PTHR42855">
    <property type="entry name" value="ABC TRANSPORTER ATP-BINDING SUBUNIT"/>
    <property type="match status" value="1"/>
</dbReference>
<reference evidence="5 6" key="1">
    <citation type="submission" date="2018-05" db="EMBL/GenBank/DDBJ databases">
        <title>Kurthia sibirica genome sequence.</title>
        <authorList>
            <person name="Maclea K.S."/>
            <person name="Goen A.E."/>
        </authorList>
    </citation>
    <scope>NUCLEOTIDE SEQUENCE [LARGE SCALE GENOMIC DNA]</scope>
    <source>
        <strain evidence="5 6">ATCC 49154</strain>
    </source>
</reference>
<evidence type="ECO:0000256" key="3">
    <source>
        <dbReference type="SAM" id="Coils"/>
    </source>
</evidence>
<dbReference type="NCBIfam" id="NF000355">
    <property type="entry name" value="ribo_prot_ABC_F"/>
    <property type="match status" value="1"/>
</dbReference>